<keyword evidence="15" id="KW-1185">Reference proteome</keyword>
<keyword evidence="3 12" id="KW-0004">4Fe-4S</keyword>
<sequence length="92" mass="10183">MTDVSRLPGAFEHRWHWQLLAACRGADDSLFFHPAGERNPAHDDRDAAAKTVCARCPVRAACLEHALRTDERYGIWGGLTAEERAAGRRVAA</sequence>
<dbReference type="InterPro" id="IPR034768">
    <property type="entry name" value="4FE4S_WBL"/>
</dbReference>
<dbReference type="EMBL" id="BAAALF010000052">
    <property type="protein sequence ID" value="GAA1240218.1"/>
    <property type="molecule type" value="Genomic_DNA"/>
</dbReference>
<feature type="binding site" evidence="12">
    <location>
        <position position="53"/>
    </location>
    <ligand>
        <name>[4Fe-4S] cluster</name>
        <dbReference type="ChEBI" id="CHEBI:49883"/>
    </ligand>
</feature>
<dbReference type="Pfam" id="PF02467">
    <property type="entry name" value="Whib"/>
    <property type="match status" value="1"/>
</dbReference>
<feature type="domain" description="4Fe-4S Wbl-type" evidence="13">
    <location>
        <begin position="22"/>
        <end position="86"/>
    </location>
</feature>
<dbReference type="Proteomes" id="UP001500037">
    <property type="component" value="Unassembled WGS sequence"/>
</dbReference>
<dbReference type="PANTHER" id="PTHR38839:SF5">
    <property type="entry name" value="TRANSCRIPTIONAL REGULATOR WHID"/>
    <property type="match status" value="1"/>
</dbReference>
<comment type="similarity">
    <text evidence="2 12">Belongs to the WhiB family.</text>
</comment>
<keyword evidence="6 12" id="KW-0408">Iron</keyword>
<comment type="caution">
    <text evidence="14">The sequence shown here is derived from an EMBL/GenBank/DDBJ whole genome shotgun (WGS) entry which is preliminary data.</text>
</comment>
<dbReference type="HAMAP" id="MF_01479">
    <property type="entry name" value="WhiB"/>
    <property type="match status" value="1"/>
</dbReference>
<evidence type="ECO:0000256" key="4">
    <source>
        <dbReference type="ARBA" id="ARBA00022490"/>
    </source>
</evidence>
<comment type="PTM">
    <text evidence="12">Upon Fe-S cluster removal intramolecular disulfide bonds are formed.</text>
</comment>
<evidence type="ECO:0000313" key="15">
    <source>
        <dbReference type="Proteomes" id="UP001500037"/>
    </source>
</evidence>
<dbReference type="PANTHER" id="PTHR38839">
    <property type="entry name" value="TRANSCRIPTIONAL REGULATOR WHID-RELATED"/>
    <property type="match status" value="1"/>
</dbReference>
<keyword evidence="11 12" id="KW-0804">Transcription</keyword>
<evidence type="ECO:0000256" key="12">
    <source>
        <dbReference type="HAMAP-Rule" id="MF_01479"/>
    </source>
</evidence>
<keyword evidence="5 12" id="KW-0479">Metal-binding</keyword>
<protein>
    <recommendedName>
        <fullName evidence="12">Transcriptional regulator WhiB</fullName>
    </recommendedName>
</protein>
<evidence type="ECO:0000256" key="1">
    <source>
        <dbReference type="ARBA" id="ARBA00004496"/>
    </source>
</evidence>
<keyword evidence="10 12" id="KW-1015">Disulfide bond</keyword>
<evidence type="ECO:0000256" key="10">
    <source>
        <dbReference type="ARBA" id="ARBA00023157"/>
    </source>
</evidence>
<evidence type="ECO:0000256" key="6">
    <source>
        <dbReference type="ARBA" id="ARBA00023004"/>
    </source>
</evidence>
<dbReference type="RefSeq" id="WP_344442462.1">
    <property type="nucleotide sequence ID" value="NZ_BAAALF010000052.1"/>
</dbReference>
<keyword evidence="4 12" id="KW-0963">Cytoplasm</keyword>
<evidence type="ECO:0000256" key="9">
    <source>
        <dbReference type="ARBA" id="ARBA00023125"/>
    </source>
</evidence>
<evidence type="ECO:0000313" key="14">
    <source>
        <dbReference type="EMBL" id="GAA1240218.1"/>
    </source>
</evidence>
<keyword evidence="9 12" id="KW-0238">DNA-binding</keyword>
<gene>
    <name evidence="12" type="primary">whiB</name>
    <name evidence="14" type="ORF">GCM10009665_33850</name>
</gene>
<comment type="cofactor">
    <cofactor evidence="12">
        <name>[4Fe-4S] cluster</name>
        <dbReference type="ChEBI" id="CHEBI:49883"/>
    </cofactor>
    <text evidence="12">Binds 1 [4Fe-4S] cluster per subunit. Following nitrosylation of the [4Fe-4S] cluster binds 1 [4Fe-8(NO)] cluster per subunit.</text>
</comment>
<evidence type="ECO:0000256" key="3">
    <source>
        <dbReference type="ARBA" id="ARBA00022485"/>
    </source>
</evidence>
<evidence type="ECO:0000259" key="13">
    <source>
        <dbReference type="PROSITE" id="PS51674"/>
    </source>
</evidence>
<keyword evidence="8 12" id="KW-0805">Transcription regulation</keyword>
<organism evidence="14 15">
    <name type="scientific">Kitasatospora nipponensis</name>
    <dbReference type="NCBI Taxonomy" id="258049"/>
    <lineage>
        <taxon>Bacteria</taxon>
        <taxon>Bacillati</taxon>
        <taxon>Actinomycetota</taxon>
        <taxon>Actinomycetes</taxon>
        <taxon>Kitasatosporales</taxon>
        <taxon>Streptomycetaceae</taxon>
        <taxon>Kitasatospora</taxon>
    </lineage>
</organism>
<comment type="subcellular location">
    <subcellularLocation>
        <location evidence="1 12">Cytoplasm</location>
    </subcellularLocation>
</comment>
<evidence type="ECO:0000256" key="11">
    <source>
        <dbReference type="ARBA" id="ARBA00023163"/>
    </source>
</evidence>
<feature type="binding site" evidence="12">
    <location>
        <position position="62"/>
    </location>
    <ligand>
        <name>[4Fe-4S] cluster</name>
        <dbReference type="ChEBI" id="CHEBI:49883"/>
    </ligand>
</feature>
<comment type="PTM">
    <text evidence="12">The Fe-S cluster can be nitrosylated by nitric oxide (NO).</text>
</comment>
<accession>A0ABN1W8E5</accession>
<proteinExistence type="inferred from homology"/>
<feature type="binding site" evidence="12">
    <location>
        <position position="23"/>
    </location>
    <ligand>
        <name>[4Fe-4S] cluster</name>
        <dbReference type="ChEBI" id="CHEBI:49883"/>
    </ligand>
</feature>
<reference evidence="14 15" key="1">
    <citation type="journal article" date="2019" name="Int. J. Syst. Evol. Microbiol.">
        <title>The Global Catalogue of Microorganisms (GCM) 10K type strain sequencing project: providing services to taxonomists for standard genome sequencing and annotation.</title>
        <authorList>
            <consortium name="The Broad Institute Genomics Platform"/>
            <consortium name="The Broad Institute Genome Sequencing Center for Infectious Disease"/>
            <person name="Wu L."/>
            <person name="Ma J."/>
        </authorList>
    </citation>
    <scope>NUCLEOTIDE SEQUENCE [LARGE SCALE GENOMIC DNA]</scope>
    <source>
        <strain evidence="14 15">JCM 13004</strain>
    </source>
</reference>
<evidence type="ECO:0000256" key="7">
    <source>
        <dbReference type="ARBA" id="ARBA00023014"/>
    </source>
</evidence>
<dbReference type="PROSITE" id="PS51674">
    <property type="entry name" value="4FE4S_WBL"/>
    <property type="match status" value="1"/>
</dbReference>
<evidence type="ECO:0000256" key="5">
    <source>
        <dbReference type="ARBA" id="ARBA00022723"/>
    </source>
</evidence>
<name>A0ABN1W8E5_9ACTN</name>
<keyword evidence="7 12" id="KW-0411">Iron-sulfur</keyword>
<evidence type="ECO:0000256" key="8">
    <source>
        <dbReference type="ARBA" id="ARBA00023015"/>
    </source>
</evidence>
<comment type="function">
    <text evidence="12">Acts as a transcriptional regulator. Probably redox-responsive. The apo- but not holo-form probably binds DNA.</text>
</comment>
<feature type="binding site" evidence="12">
    <location>
        <position position="56"/>
    </location>
    <ligand>
        <name>[4Fe-4S] cluster</name>
        <dbReference type="ChEBI" id="CHEBI:49883"/>
    </ligand>
</feature>
<dbReference type="InterPro" id="IPR003482">
    <property type="entry name" value="Whib"/>
</dbReference>
<evidence type="ECO:0000256" key="2">
    <source>
        <dbReference type="ARBA" id="ARBA00006597"/>
    </source>
</evidence>